<dbReference type="InterPro" id="IPR002611">
    <property type="entry name" value="IstB_ATP-bd"/>
</dbReference>
<dbReference type="InterPro" id="IPR027417">
    <property type="entry name" value="P-loop_NTPase"/>
</dbReference>
<evidence type="ECO:0000313" key="2">
    <source>
        <dbReference type="EMBL" id="QEN11705.1"/>
    </source>
</evidence>
<dbReference type="PANTHER" id="PTHR30050">
    <property type="entry name" value="CHROMOSOMAL REPLICATION INITIATOR PROTEIN DNAA"/>
    <property type="match status" value="1"/>
</dbReference>
<keyword evidence="2" id="KW-0547">Nucleotide-binding</keyword>
<evidence type="ECO:0000313" key="3">
    <source>
        <dbReference type="Proteomes" id="UP000323974"/>
    </source>
</evidence>
<dbReference type="GO" id="GO:0005524">
    <property type="term" value="F:ATP binding"/>
    <property type="evidence" value="ECO:0007669"/>
    <property type="project" value="UniProtKB-KW"/>
</dbReference>
<accession>A0AAE6JS86</accession>
<keyword evidence="2" id="KW-0067">ATP-binding</keyword>
<feature type="domain" description="IstB-like ATP-binding" evidence="1">
    <location>
        <begin position="105"/>
        <end position="258"/>
    </location>
</feature>
<dbReference type="PANTHER" id="PTHR30050:SF4">
    <property type="entry name" value="ATP-BINDING PROTEIN RV3427C IN INSERTION SEQUENCE-RELATED"/>
    <property type="match status" value="1"/>
</dbReference>
<dbReference type="Pfam" id="PF01695">
    <property type="entry name" value="IstB_IS21"/>
    <property type="match status" value="1"/>
</dbReference>
<dbReference type="Gene3D" id="3.40.50.300">
    <property type="entry name" value="P-loop containing nucleotide triphosphate hydrolases"/>
    <property type="match status" value="1"/>
</dbReference>
<name>A0AAE6JS86_HAEPH</name>
<organism evidence="2 3">
    <name type="scientific">Haemophilus parahaemolyticus</name>
    <dbReference type="NCBI Taxonomy" id="735"/>
    <lineage>
        <taxon>Bacteria</taxon>
        <taxon>Pseudomonadati</taxon>
        <taxon>Pseudomonadota</taxon>
        <taxon>Gammaproteobacteria</taxon>
        <taxon>Pasteurellales</taxon>
        <taxon>Pasteurellaceae</taxon>
        <taxon>Haemophilus</taxon>
    </lineage>
</organism>
<dbReference type="SUPFAM" id="SSF52540">
    <property type="entry name" value="P-loop containing nucleoside triphosphate hydrolases"/>
    <property type="match status" value="1"/>
</dbReference>
<dbReference type="GO" id="GO:0006260">
    <property type="term" value="P:DNA replication"/>
    <property type="evidence" value="ECO:0007669"/>
    <property type="project" value="TreeGrafter"/>
</dbReference>
<protein>
    <submittedName>
        <fullName evidence="2">ATP-binding protein</fullName>
    </submittedName>
</protein>
<evidence type="ECO:0000259" key="1">
    <source>
        <dbReference type="Pfam" id="PF01695"/>
    </source>
</evidence>
<dbReference type="GeneID" id="78223401"/>
<dbReference type="EMBL" id="CP038817">
    <property type="protein sequence ID" value="QEN11705.1"/>
    <property type="molecule type" value="Genomic_DNA"/>
</dbReference>
<sequence length="280" mass="31970">MTPEEKFQEDLKNLEVRLQAATQGFKPLDGCVTSESVASCEHHGHYRQWVRRFDAIERTTRTDCPQCLQGEIARLKQREAERKARVQVGLIADLKYHSGVPKRFEKASFENYEQTEANAKAKRFCQAYANKWQERKAKGGGLILCGKPGTGKNHLACAIINHVIEQYQDEALLTTALRIARKVKSSWNKNAEESEEQVMRTYIVPNLLVIDEIGVQFGSEAEKIILFEIINERYEAMKPTILISNLSQQELGAYVGERIVDRMREGGGAMIAFDWESYRK</sequence>
<dbReference type="RefSeq" id="WP_005705766.1">
    <property type="nucleotide sequence ID" value="NZ_CP038817.1"/>
</dbReference>
<dbReference type="KEGG" id="hpaa:E5Q53_09880"/>
<proteinExistence type="predicted"/>
<gene>
    <name evidence="2" type="ORF">E5Q53_09880</name>
</gene>
<reference evidence="2 3" key="1">
    <citation type="submission" date="2019-04" db="EMBL/GenBank/DDBJ databases">
        <title>Complete Genome and Methylome Analysis of Haemophilus haemolyticus NEB129.</title>
        <authorList>
            <person name="Fomenkov A."/>
            <person name="Roberts R.J."/>
            <person name="Anton B.P."/>
            <person name="Vincze T."/>
        </authorList>
    </citation>
    <scope>NUCLEOTIDE SEQUENCE [LARGE SCALE GENOMIC DNA]</scope>
    <source>
        <strain evidence="2 3">NEB129</strain>
    </source>
</reference>
<dbReference type="Proteomes" id="UP000323974">
    <property type="component" value="Chromosome"/>
</dbReference>
<dbReference type="CDD" id="cd00009">
    <property type="entry name" value="AAA"/>
    <property type="match status" value="1"/>
</dbReference>
<dbReference type="AlphaFoldDB" id="A0AAE6JS86"/>